<reference evidence="2" key="1">
    <citation type="journal article" date="2019" name="Int. J. Syst. Evol. Microbiol.">
        <title>The Global Catalogue of Microorganisms (GCM) 10K type strain sequencing project: providing services to taxonomists for standard genome sequencing and annotation.</title>
        <authorList>
            <consortium name="The Broad Institute Genomics Platform"/>
            <consortium name="The Broad Institute Genome Sequencing Center for Infectious Disease"/>
            <person name="Wu L."/>
            <person name="Ma J."/>
        </authorList>
    </citation>
    <scope>NUCLEOTIDE SEQUENCE [LARGE SCALE GENOMIC DNA]</scope>
    <source>
        <strain evidence="2">TISTR 1511</strain>
    </source>
</reference>
<dbReference type="InterPro" id="IPR009218">
    <property type="entry name" value="HD_phosphohydro"/>
</dbReference>
<keyword evidence="2" id="KW-1185">Reference proteome</keyword>
<dbReference type="Proteomes" id="UP001597453">
    <property type="component" value="Unassembled WGS sequence"/>
</dbReference>
<organism evidence="1 2">
    <name type="scientific">Gulosibacter bifidus</name>
    <dbReference type="NCBI Taxonomy" id="272239"/>
    <lineage>
        <taxon>Bacteria</taxon>
        <taxon>Bacillati</taxon>
        <taxon>Actinomycetota</taxon>
        <taxon>Actinomycetes</taxon>
        <taxon>Micrococcales</taxon>
        <taxon>Microbacteriaceae</taxon>
        <taxon>Gulosibacter</taxon>
    </lineage>
</organism>
<evidence type="ECO:0000313" key="1">
    <source>
        <dbReference type="EMBL" id="MFD2674679.1"/>
    </source>
</evidence>
<dbReference type="PANTHER" id="PTHR21174">
    <property type="match status" value="1"/>
</dbReference>
<dbReference type="SUPFAM" id="SSF109604">
    <property type="entry name" value="HD-domain/PDEase-like"/>
    <property type="match status" value="1"/>
</dbReference>
<sequence length="199" mass="22743">MESIGRSFDDLPGATELDGGVRRRLLERWQEPHRKYHGVAHLQYGLQVLDELGGQRLERIAYWCHDIVHTNTSPRDEYASVDLTEELLWGRISDVELDEVTRLILITIKHAPAAGDDAGARISDADLAGLALDWDAYLENVAGIRAELPHLSEAQWRSRRQRQLSGLLERDRIFHTAHGYSAWEDRARVNMLRELGAMR</sequence>
<dbReference type="EMBL" id="JBHUNF010000003">
    <property type="protein sequence ID" value="MFD2674679.1"/>
    <property type="molecule type" value="Genomic_DNA"/>
</dbReference>
<dbReference type="PIRSF" id="PIRSF035170">
    <property type="entry name" value="HD_phosphohydro"/>
    <property type="match status" value="1"/>
</dbReference>
<evidence type="ECO:0000313" key="2">
    <source>
        <dbReference type="Proteomes" id="UP001597453"/>
    </source>
</evidence>
<name>A0ABW5RJK5_9MICO</name>
<proteinExistence type="predicted"/>
<gene>
    <name evidence="1" type="ORF">ACFSUQ_05100</name>
</gene>
<evidence type="ECO:0008006" key="3">
    <source>
        <dbReference type="Google" id="ProtNLM"/>
    </source>
</evidence>
<comment type="caution">
    <text evidence="1">The sequence shown here is derived from an EMBL/GenBank/DDBJ whole genome shotgun (WGS) entry which is preliminary data.</text>
</comment>
<accession>A0ABW5RJK5</accession>
<dbReference type="PANTHER" id="PTHR21174:SF0">
    <property type="entry name" value="HD PHOSPHOHYDROLASE FAMILY PROTEIN-RELATED"/>
    <property type="match status" value="1"/>
</dbReference>
<protein>
    <recommendedName>
        <fullName evidence="3">Metal-dependent phosphohydrolase</fullName>
    </recommendedName>
</protein>
<dbReference type="RefSeq" id="WP_066055825.1">
    <property type="nucleotide sequence ID" value="NZ_JBHUNF010000003.1"/>
</dbReference>